<evidence type="ECO:0000313" key="9">
    <source>
        <dbReference type="Proteomes" id="UP001156641"/>
    </source>
</evidence>
<feature type="compositionally biased region" description="Pro residues" evidence="6">
    <location>
        <begin position="90"/>
        <end position="100"/>
    </location>
</feature>
<gene>
    <name evidence="8" type="primary">trbI</name>
    <name evidence="8" type="ORF">GCM10010909_33770</name>
</gene>
<dbReference type="InterPro" id="IPR005498">
    <property type="entry name" value="T4SS_VirB10/TraB/TrbI"/>
</dbReference>
<comment type="caution">
    <text evidence="8">The sequence shown here is derived from an EMBL/GenBank/DDBJ whole genome shotgun (WGS) entry which is preliminary data.</text>
</comment>
<dbReference type="Proteomes" id="UP001156641">
    <property type="component" value="Unassembled WGS sequence"/>
</dbReference>
<feature type="compositionally biased region" description="Polar residues" evidence="6">
    <location>
        <begin position="114"/>
        <end position="157"/>
    </location>
</feature>
<organism evidence="8 9">
    <name type="scientific">Acidocella aquatica</name>
    <dbReference type="NCBI Taxonomy" id="1922313"/>
    <lineage>
        <taxon>Bacteria</taxon>
        <taxon>Pseudomonadati</taxon>
        <taxon>Pseudomonadota</taxon>
        <taxon>Alphaproteobacteria</taxon>
        <taxon>Acetobacterales</taxon>
        <taxon>Acidocellaceae</taxon>
        <taxon>Acidocella</taxon>
    </lineage>
</organism>
<protein>
    <submittedName>
        <fullName evidence="8">Conjugal transfer protein TrbI</fullName>
    </submittedName>
</protein>
<dbReference type="Pfam" id="PF03743">
    <property type="entry name" value="TrbI"/>
    <property type="match status" value="1"/>
</dbReference>
<evidence type="ECO:0000256" key="2">
    <source>
        <dbReference type="ARBA" id="ARBA00010265"/>
    </source>
</evidence>
<keyword evidence="3 7" id="KW-0812">Transmembrane</keyword>
<sequence length="392" mass="41621">MTGQDPGNGETRPLAAELRLRPNRPSVTRLSRRVLIGLGTVASLSIFGLTYWALQTRGVKPENQELYNTRNQNIADGVTSLPSSYNDLPKPTPPLGPPLPGDLGPPILHAEQQGRVSTGNDQADQQLAQEQNSARTSSLFVQTATPTATSGTGQVASPDQEPGYTGAPSPTDPTATQNMQDQKLAFLNGPSDAPTVSPDRLTNAASPYIVQAGSVIPAALITGIRSDLPGQVTAQVTENVYDSPTGQYLLIPQGSKLIGEYNSEVAFAQSRVQLVWTRLILPNGRSIVLENQPGADTQGYSGLQDGVDNHWGSLFEAALLSTFLSVGAEAGTGNQENSLVQAIRSGASDSINQTGQELVERELNIQPTLTIRPGFPVRVIVNRDLVLAPYQG</sequence>
<dbReference type="EMBL" id="BSOS01000094">
    <property type="protein sequence ID" value="GLR68695.1"/>
    <property type="molecule type" value="Genomic_DNA"/>
</dbReference>
<evidence type="ECO:0000256" key="6">
    <source>
        <dbReference type="SAM" id="MobiDB-lite"/>
    </source>
</evidence>
<dbReference type="RefSeq" id="WP_284259544.1">
    <property type="nucleotide sequence ID" value="NZ_BSOS01000094.1"/>
</dbReference>
<evidence type="ECO:0000256" key="1">
    <source>
        <dbReference type="ARBA" id="ARBA00004167"/>
    </source>
</evidence>
<name>A0ABQ6A895_9PROT</name>
<feature type="region of interest" description="Disordered" evidence="6">
    <location>
        <begin position="75"/>
        <end position="176"/>
    </location>
</feature>
<keyword evidence="4 7" id="KW-1133">Transmembrane helix</keyword>
<feature type="transmembrane region" description="Helical" evidence="7">
    <location>
        <begin position="34"/>
        <end position="54"/>
    </location>
</feature>
<evidence type="ECO:0000256" key="5">
    <source>
        <dbReference type="ARBA" id="ARBA00023136"/>
    </source>
</evidence>
<comment type="subcellular location">
    <subcellularLocation>
        <location evidence="1">Membrane</location>
        <topology evidence="1">Single-pass membrane protein</topology>
    </subcellularLocation>
</comment>
<keyword evidence="5 7" id="KW-0472">Membrane</keyword>
<feature type="compositionally biased region" description="Polar residues" evidence="6">
    <location>
        <begin position="75"/>
        <end position="86"/>
    </location>
</feature>
<evidence type="ECO:0000256" key="7">
    <source>
        <dbReference type="SAM" id="Phobius"/>
    </source>
</evidence>
<reference evidence="9" key="1">
    <citation type="journal article" date="2019" name="Int. J. Syst. Evol. Microbiol.">
        <title>The Global Catalogue of Microorganisms (GCM) 10K type strain sequencing project: providing services to taxonomists for standard genome sequencing and annotation.</title>
        <authorList>
            <consortium name="The Broad Institute Genomics Platform"/>
            <consortium name="The Broad Institute Genome Sequencing Center for Infectious Disease"/>
            <person name="Wu L."/>
            <person name="Ma J."/>
        </authorList>
    </citation>
    <scope>NUCLEOTIDE SEQUENCE [LARGE SCALE GENOMIC DNA]</scope>
    <source>
        <strain evidence="9">NBRC 112502</strain>
    </source>
</reference>
<accession>A0ABQ6A895</accession>
<dbReference type="InterPro" id="IPR042217">
    <property type="entry name" value="T4SS_VirB10/TrbI"/>
</dbReference>
<comment type="similarity">
    <text evidence="2">Belongs to the TrbI/VirB10 family.</text>
</comment>
<proteinExistence type="inferred from homology"/>
<dbReference type="Gene3D" id="2.40.128.260">
    <property type="entry name" value="Type IV secretion system, VirB10/TraB/TrbI"/>
    <property type="match status" value="1"/>
</dbReference>
<evidence type="ECO:0000313" key="8">
    <source>
        <dbReference type="EMBL" id="GLR68695.1"/>
    </source>
</evidence>
<keyword evidence="9" id="KW-1185">Reference proteome</keyword>
<evidence type="ECO:0000256" key="3">
    <source>
        <dbReference type="ARBA" id="ARBA00022692"/>
    </source>
</evidence>
<dbReference type="CDD" id="cd16429">
    <property type="entry name" value="VirB10"/>
    <property type="match status" value="1"/>
</dbReference>
<evidence type="ECO:0000256" key="4">
    <source>
        <dbReference type="ARBA" id="ARBA00022989"/>
    </source>
</evidence>